<comment type="similarity">
    <text evidence="1">Belongs to the class IV-like SAM-binding methyltransferase superfamily. RNA methyltransferase TrmH family.</text>
</comment>
<dbReference type="Gene3D" id="1.10.8.590">
    <property type="match status" value="1"/>
</dbReference>
<dbReference type="InterPro" id="IPR001537">
    <property type="entry name" value="SpoU_MeTrfase"/>
</dbReference>
<feature type="domain" description="tRNA/rRNA methyltransferase SpoU type" evidence="5">
    <location>
        <begin position="5"/>
        <end position="154"/>
    </location>
</feature>
<evidence type="ECO:0000256" key="1">
    <source>
        <dbReference type="ARBA" id="ARBA00007228"/>
    </source>
</evidence>
<dbReference type="SUPFAM" id="SSF75217">
    <property type="entry name" value="alpha/beta knot"/>
    <property type="match status" value="1"/>
</dbReference>
<evidence type="ECO:0000259" key="5">
    <source>
        <dbReference type="Pfam" id="PF00588"/>
    </source>
</evidence>
<dbReference type="NCBIfam" id="TIGR00050">
    <property type="entry name" value="rRNA_methyl_1"/>
    <property type="match status" value="1"/>
</dbReference>
<dbReference type="PANTHER" id="PTHR42786">
    <property type="entry name" value="TRNA/RRNA METHYLTRANSFERASE"/>
    <property type="match status" value="1"/>
</dbReference>
<evidence type="ECO:0000313" key="6">
    <source>
        <dbReference type="EMBL" id="HIH70141.1"/>
    </source>
</evidence>
<dbReference type="PANTHER" id="PTHR42786:SF2">
    <property type="entry name" value="TRNA (CYTIDINE_URIDINE-2'-O-)-METHYLTRANSFERASE TRMJ"/>
    <property type="match status" value="1"/>
</dbReference>
<dbReference type="InterPro" id="IPR029026">
    <property type="entry name" value="tRNA_m1G_MTases_N"/>
</dbReference>
<keyword evidence="4" id="KW-0949">S-adenosyl-L-methionine</keyword>
<accession>A0A832VNA8</accession>
<dbReference type="Gene3D" id="3.40.1280.10">
    <property type="match status" value="1"/>
</dbReference>
<keyword evidence="3 6" id="KW-0808">Transferase</keyword>
<dbReference type="AlphaFoldDB" id="A0A832VNA8"/>
<dbReference type="GO" id="GO:0003723">
    <property type="term" value="F:RNA binding"/>
    <property type="evidence" value="ECO:0007669"/>
    <property type="project" value="InterPro"/>
</dbReference>
<organism evidence="6 7">
    <name type="scientific">Methermicoccus shengliensis</name>
    <dbReference type="NCBI Taxonomy" id="660064"/>
    <lineage>
        <taxon>Archaea</taxon>
        <taxon>Methanobacteriati</taxon>
        <taxon>Methanobacteriota</taxon>
        <taxon>Stenosarchaea group</taxon>
        <taxon>Methanomicrobia</taxon>
        <taxon>Methanosarcinales</taxon>
        <taxon>Methermicoccaceae</taxon>
        <taxon>Methermicoccus</taxon>
    </lineage>
</organism>
<evidence type="ECO:0000313" key="7">
    <source>
        <dbReference type="Proteomes" id="UP000600363"/>
    </source>
</evidence>
<proteinExistence type="inferred from homology"/>
<dbReference type="GO" id="GO:0005829">
    <property type="term" value="C:cytosol"/>
    <property type="evidence" value="ECO:0007669"/>
    <property type="project" value="TreeGrafter"/>
</dbReference>
<dbReference type="Proteomes" id="UP000600363">
    <property type="component" value="Unassembled WGS sequence"/>
</dbReference>
<dbReference type="EMBL" id="DUIH01000021">
    <property type="protein sequence ID" value="HIH70141.1"/>
    <property type="molecule type" value="Genomic_DNA"/>
</dbReference>
<reference evidence="6" key="1">
    <citation type="journal article" date="2020" name="bioRxiv">
        <title>A rank-normalized archaeal taxonomy based on genome phylogeny resolves widespread incomplete and uneven classifications.</title>
        <authorList>
            <person name="Rinke C."/>
            <person name="Chuvochina M."/>
            <person name="Mussig A.J."/>
            <person name="Chaumeil P.-A."/>
            <person name="Waite D.W."/>
            <person name="Whitman W.B."/>
            <person name="Parks D.H."/>
            <person name="Hugenholtz P."/>
        </authorList>
    </citation>
    <scope>NUCLEOTIDE SEQUENCE</scope>
    <source>
        <strain evidence="6">UBA12518</strain>
    </source>
</reference>
<evidence type="ECO:0000256" key="3">
    <source>
        <dbReference type="ARBA" id="ARBA00022679"/>
    </source>
</evidence>
<dbReference type="RefSeq" id="WP_042684864.1">
    <property type="nucleotide sequence ID" value="NZ_DUIH01000021.1"/>
</dbReference>
<keyword evidence="2 6" id="KW-0489">Methyltransferase</keyword>
<dbReference type="InterPro" id="IPR004384">
    <property type="entry name" value="RNA_MeTrfase_TrmJ/LasT"/>
</dbReference>
<evidence type="ECO:0000256" key="2">
    <source>
        <dbReference type="ARBA" id="ARBA00022603"/>
    </source>
</evidence>
<name>A0A832VNA8_9EURY</name>
<dbReference type="GO" id="GO:0002128">
    <property type="term" value="P:tRNA nucleoside ribose methylation"/>
    <property type="evidence" value="ECO:0007669"/>
    <property type="project" value="TreeGrafter"/>
</dbReference>
<comment type="caution">
    <text evidence="6">The sequence shown here is derived from an EMBL/GenBank/DDBJ whole genome shotgun (WGS) entry which is preliminary data.</text>
</comment>
<evidence type="ECO:0000256" key="4">
    <source>
        <dbReference type="ARBA" id="ARBA00022691"/>
    </source>
</evidence>
<dbReference type="InterPro" id="IPR029028">
    <property type="entry name" value="Alpha/beta_knot_MTases"/>
</dbReference>
<sequence length="233" mass="26072">MRPTIRVVLVEPLGEANIGACARLVKNFAAHELVIVNPPPLGKQARMFAMHACDVLEHARVCQSLREAIQGCTLVVGTTGRTPKGDHDHYRFPLYDVRELHTLIDGSNVALVFGRERTGLSNEELELCDVVVTIPTSPEYPSLNLSHAVAIVLYELSELTGGMHDLSTVEHREGLINHLEELLLEVGYPAHKRKKTLRMTRKLLGRAQPTIREVFTLRGIIRRTMWALKRGHA</sequence>
<protein>
    <submittedName>
        <fullName evidence="6">RNA methyltransferase</fullName>
    </submittedName>
</protein>
<dbReference type="Pfam" id="PF00588">
    <property type="entry name" value="SpoU_methylase"/>
    <property type="match status" value="1"/>
</dbReference>
<dbReference type="PIRSF" id="PIRSF004808">
    <property type="entry name" value="LasT"/>
    <property type="match status" value="1"/>
</dbReference>
<gene>
    <name evidence="6" type="ORF">HA299_05980</name>
</gene>
<dbReference type="GO" id="GO:0008173">
    <property type="term" value="F:RNA methyltransferase activity"/>
    <property type="evidence" value="ECO:0007669"/>
    <property type="project" value="InterPro"/>
</dbReference>
<dbReference type="CDD" id="cd18093">
    <property type="entry name" value="SpoU-like_TrmJ"/>
    <property type="match status" value="1"/>
</dbReference>